<reference evidence="1 2" key="2">
    <citation type="submission" date="2020-03" db="EMBL/GenBank/DDBJ databases">
        <title>Roseomonas stagni sp. nov., isolated from pond water in Japan.</title>
        <authorList>
            <person name="Furuhata K."/>
            <person name="Miyamoto H."/>
            <person name="Goto K."/>
        </authorList>
    </citation>
    <scope>NUCLEOTIDE SEQUENCE [LARGE SCALE GENOMIC DNA]</scope>
    <source>
        <strain evidence="1 2">PeD5</strain>
    </source>
</reference>
<name>A0A6M1LJE6_9PROT</name>
<dbReference type="AlphaFoldDB" id="A0A6M1LJE6"/>
<dbReference type="EMBL" id="JAAIKB010000003">
    <property type="protein sequence ID" value="NGM20443.1"/>
    <property type="molecule type" value="Genomic_DNA"/>
</dbReference>
<accession>A0A6M1LJE6</accession>
<dbReference type="RefSeq" id="WP_164694336.1">
    <property type="nucleotide sequence ID" value="NZ_JAAIKB010000003.1"/>
</dbReference>
<proteinExistence type="predicted"/>
<reference evidence="1 2" key="1">
    <citation type="submission" date="2020-02" db="EMBL/GenBank/DDBJ databases">
        <authorList>
            <person name="Kim H.M."/>
            <person name="Jeon C.O."/>
        </authorList>
    </citation>
    <scope>NUCLEOTIDE SEQUENCE [LARGE SCALE GENOMIC DNA]</scope>
    <source>
        <strain evidence="1 2">PeD5</strain>
    </source>
</reference>
<dbReference type="Proteomes" id="UP000475385">
    <property type="component" value="Unassembled WGS sequence"/>
</dbReference>
<protein>
    <submittedName>
        <fullName evidence="1">Uncharacterized protein</fullName>
    </submittedName>
</protein>
<organism evidence="1 2">
    <name type="scientific">Falsiroseomonas algicola</name>
    <dbReference type="NCBI Taxonomy" id="2716930"/>
    <lineage>
        <taxon>Bacteria</taxon>
        <taxon>Pseudomonadati</taxon>
        <taxon>Pseudomonadota</taxon>
        <taxon>Alphaproteobacteria</taxon>
        <taxon>Acetobacterales</taxon>
        <taxon>Roseomonadaceae</taxon>
        <taxon>Falsiroseomonas</taxon>
    </lineage>
</organism>
<comment type="caution">
    <text evidence="1">The sequence shown here is derived from an EMBL/GenBank/DDBJ whole genome shotgun (WGS) entry which is preliminary data.</text>
</comment>
<keyword evidence="2" id="KW-1185">Reference proteome</keyword>
<gene>
    <name evidence="1" type="ORF">G3576_10495</name>
</gene>
<sequence length="128" mass="13490">MPARIDAVSMLQGLALGLLFTTAASRLGTDRAHAAGGGVVLFRVVTMRGDLLIGVLRQDLAGSGAEVDRLAARFAQEGQVSAWRYLPRRGADGTTCLAARDQVCLLRQDVLMLEAQAPALPVLPPPKA</sequence>
<evidence type="ECO:0000313" key="1">
    <source>
        <dbReference type="EMBL" id="NGM20443.1"/>
    </source>
</evidence>
<evidence type="ECO:0000313" key="2">
    <source>
        <dbReference type="Proteomes" id="UP000475385"/>
    </source>
</evidence>